<keyword evidence="6" id="KW-0521">NADP</keyword>
<dbReference type="Pfam" id="PF00106">
    <property type="entry name" value="adh_short"/>
    <property type="match status" value="1"/>
</dbReference>
<dbReference type="PROSITE" id="PS51282">
    <property type="entry name" value="DWNN"/>
    <property type="match status" value="1"/>
</dbReference>
<proteinExistence type="inferred from homology"/>
<dbReference type="InterPro" id="IPR001878">
    <property type="entry name" value="Znf_CCHC"/>
</dbReference>
<evidence type="ECO:0000259" key="11">
    <source>
        <dbReference type="PROSITE" id="PS51282"/>
    </source>
</evidence>
<name>A0A8H7D2P5_9AGAR</name>
<evidence type="ECO:0000256" key="7">
    <source>
        <dbReference type="ARBA" id="ARBA00023002"/>
    </source>
</evidence>
<feature type="region of interest" description="Disordered" evidence="9">
    <location>
        <begin position="389"/>
        <end position="415"/>
    </location>
</feature>
<dbReference type="FunFam" id="4.10.60.10:FF:000005">
    <property type="entry name" value="E3 ubiquitin-protein ligase RBBP6"/>
    <property type="match status" value="1"/>
</dbReference>
<comment type="similarity">
    <text evidence="1">Belongs to the short-chain dehydrogenases/reductases (SDR) family.</text>
</comment>
<dbReference type="EMBL" id="JACAZI010000007">
    <property type="protein sequence ID" value="KAF7356548.1"/>
    <property type="molecule type" value="Genomic_DNA"/>
</dbReference>
<dbReference type="InterPro" id="IPR025829">
    <property type="entry name" value="Zn_knuckle_CX2CX3GHX4C"/>
</dbReference>
<comment type="caution">
    <text evidence="12">The sequence shown here is derived from an EMBL/GenBank/DDBJ whole genome shotgun (WGS) entry which is preliminary data.</text>
</comment>
<protein>
    <recommendedName>
        <fullName evidence="14">CCHC-type domain-containing protein</fullName>
    </recommendedName>
</protein>
<feature type="domain" description="CCHC-type" evidence="10">
    <location>
        <begin position="478"/>
        <end position="492"/>
    </location>
</feature>
<keyword evidence="4 8" id="KW-0863">Zinc-finger</keyword>
<dbReference type="PRINTS" id="PR00081">
    <property type="entry name" value="GDHRDH"/>
</dbReference>
<dbReference type="PROSITE" id="PS50158">
    <property type="entry name" value="ZF_CCHC"/>
    <property type="match status" value="1"/>
</dbReference>
<dbReference type="InterPro" id="IPR036875">
    <property type="entry name" value="Znf_CCHC_sf"/>
</dbReference>
<dbReference type="Pfam" id="PF13696">
    <property type="entry name" value="zf-CCHC_2"/>
    <property type="match status" value="1"/>
</dbReference>
<dbReference type="GO" id="GO:0006397">
    <property type="term" value="P:mRNA processing"/>
    <property type="evidence" value="ECO:0007669"/>
    <property type="project" value="UniProtKB-KW"/>
</dbReference>
<reference evidence="12" key="1">
    <citation type="submission" date="2020-05" db="EMBL/GenBank/DDBJ databases">
        <title>Mycena genomes resolve the evolution of fungal bioluminescence.</title>
        <authorList>
            <person name="Tsai I.J."/>
        </authorList>
    </citation>
    <scope>NUCLEOTIDE SEQUENCE</scope>
    <source>
        <strain evidence="12">CCC161011</strain>
    </source>
</reference>
<feature type="domain" description="DWNN" evidence="11">
    <location>
        <begin position="303"/>
        <end position="343"/>
    </location>
</feature>
<keyword evidence="5" id="KW-0862">Zinc</keyword>
<dbReference type="InterPro" id="IPR014891">
    <property type="entry name" value="DWNN_domain"/>
</dbReference>
<dbReference type="SMART" id="SM00343">
    <property type="entry name" value="ZnF_C2HC"/>
    <property type="match status" value="1"/>
</dbReference>
<dbReference type="AlphaFoldDB" id="A0A8H7D2P5"/>
<evidence type="ECO:0000256" key="9">
    <source>
        <dbReference type="SAM" id="MobiDB-lite"/>
    </source>
</evidence>
<evidence type="ECO:0000256" key="3">
    <source>
        <dbReference type="ARBA" id="ARBA00022723"/>
    </source>
</evidence>
<evidence type="ECO:0000256" key="8">
    <source>
        <dbReference type="PROSITE-ProRule" id="PRU00047"/>
    </source>
</evidence>
<accession>A0A8H7D2P5</accession>
<keyword evidence="7" id="KW-0560">Oxidoreductase</keyword>
<dbReference type="SUPFAM" id="SSF57756">
    <property type="entry name" value="Retrovirus zinc finger-like domains"/>
    <property type="match status" value="1"/>
</dbReference>
<dbReference type="PANTHER" id="PTHR24320:SF282">
    <property type="entry name" value="WW DOMAIN-CONTAINING OXIDOREDUCTASE"/>
    <property type="match status" value="1"/>
</dbReference>
<dbReference type="Proteomes" id="UP000620124">
    <property type="component" value="Unassembled WGS sequence"/>
</dbReference>
<dbReference type="Pfam" id="PF08783">
    <property type="entry name" value="DWNN"/>
    <property type="match status" value="1"/>
</dbReference>
<keyword evidence="2" id="KW-0507">mRNA processing</keyword>
<gene>
    <name evidence="12" type="ORF">MVEN_00988500</name>
</gene>
<dbReference type="SMART" id="SM01180">
    <property type="entry name" value="DWNN"/>
    <property type="match status" value="1"/>
</dbReference>
<dbReference type="GO" id="GO:0016491">
    <property type="term" value="F:oxidoreductase activity"/>
    <property type="evidence" value="ECO:0007669"/>
    <property type="project" value="UniProtKB-KW"/>
</dbReference>
<dbReference type="GO" id="GO:0008270">
    <property type="term" value="F:zinc ion binding"/>
    <property type="evidence" value="ECO:0007669"/>
    <property type="project" value="UniProtKB-KW"/>
</dbReference>
<sequence>MSLSTMAMLDILAQSFPPKTKFTEKDVPDLAGKICIVTGGNSGVGKETIRVLLNHNAKVYMASRSQDKAEAAIKELKEQTGKEALFLKVGSWGFKEHQGVCGRVSEVRSVSFLWRVLIFGTARNLNCTSYSTMAVCVMMPPIEDRTADGYDLQFGTNVLGPFFFTKLLLPALLAGAKSSSDGKARVVNTSSGMHLMNKLHFKDILDDKKRKKAGAQSLYALSKFAFVAYSAELARRYGDQNLVVTSLHPGVIKTDLHRHMNGALGAVINVMEKTVLHDVSYGALTQLYGGTAVEGAQLNGKTNNMGKANDFDLFIYDSSTNKEYTDDSEIIPRSSSVVVKRRPAARPGKGKASMYIAGAANAVPTSEPVQKSGPGAAPTTWHKGAMSKRFDVKEEPSPAPQPSTAAKPAATDDDEASAMEAMFKAQSANWEETQAKMSHAQRIYNNTRGTGFSPRGGKPYTPHQAPVVERPLPPSYVCYRCGQKGHWIQDCPTNNDREFDHRPRIKRTTGIPRSMLKAVENPNIAELGQGVMVTPDGGYVVAQPDSASWQKQVSARKGLTVAEVRERTTNDPSLVCPIDSKLFRDAVKTPCCEGGDEGAATAGSSSTGQDANEEQDFYDQQANMDMSKMVADSIPQLQAQIAQISAMLQNPALPQQVRHNTQIQHQQLQMQLAQAQEMANVIAIAGFQQQQMNNVAGMMQGYNQAGWANNGFPQQAGQDSAYQRLPVNNRRRVLKRDRPTDFFEVSGENESKVPRYWE</sequence>
<keyword evidence="13" id="KW-1185">Reference proteome</keyword>
<evidence type="ECO:0000256" key="4">
    <source>
        <dbReference type="ARBA" id="ARBA00022771"/>
    </source>
</evidence>
<keyword evidence="3" id="KW-0479">Metal-binding</keyword>
<dbReference type="GO" id="GO:0003676">
    <property type="term" value="F:nucleic acid binding"/>
    <property type="evidence" value="ECO:0007669"/>
    <property type="project" value="InterPro"/>
</dbReference>
<dbReference type="OrthoDB" id="106784at2759"/>
<evidence type="ECO:0000259" key="10">
    <source>
        <dbReference type="PROSITE" id="PS50158"/>
    </source>
</evidence>
<dbReference type="Gene3D" id="4.10.60.10">
    <property type="entry name" value="Zinc finger, CCHC-type"/>
    <property type="match status" value="1"/>
</dbReference>
<evidence type="ECO:0000313" key="12">
    <source>
        <dbReference type="EMBL" id="KAF7356548.1"/>
    </source>
</evidence>
<dbReference type="InterPro" id="IPR002347">
    <property type="entry name" value="SDR_fam"/>
</dbReference>
<dbReference type="PANTHER" id="PTHR24320">
    <property type="entry name" value="RETINOL DEHYDROGENASE"/>
    <property type="match status" value="1"/>
</dbReference>
<evidence type="ECO:0000313" key="13">
    <source>
        <dbReference type="Proteomes" id="UP000620124"/>
    </source>
</evidence>
<evidence type="ECO:0008006" key="14">
    <source>
        <dbReference type="Google" id="ProtNLM"/>
    </source>
</evidence>
<evidence type="ECO:0000256" key="6">
    <source>
        <dbReference type="ARBA" id="ARBA00022857"/>
    </source>
</evidence>
<organism evidence="12 13">
    <name type="scientific">Mycena venus</name>
    <dbReference type="NCBI Taxonomy" id="2733690"/>
    <lineage>
        <taxon>Eukaryota</taxon>
        <taxon>Fungi</taxon>
        <taxon>Dikarya</taxon>
        <taxon>Basidiomycota</taxon>
        <taxon>Agaricomycotina</taxon>
        <taxon>Agaricomycetes</taxon>
        <taxon>Agaricomycetidae</taxon>
        <taxon>Agaricales</taxon>
        <taxon>Marasmiineae</taxon>
        <taxon>Mycenaceae</taxon>
        <taxon>Mycena</taxon>
    </lineage>
</organism>
<dbReference type="InterPro" id="IPR036291">
    <property type="entry name" value="NAD(P)-bd_dom_sf"/>
</dbReference>
<dbReference type="SUPFAM" id="SSF51735">
    <property type="entry name" value="NAD(P)-binding Rossmann-fold domains"/>
    <property type="match status" value="1"/>
</dbReference>
<evidence type="ECO:0000256" key="2">
    <source>
        <dbReference type="ARBA" id="ARBA00022664"/>
    </source>
</evidence>
<evidence type="ECO:0000256" key="1">
    <source>
        <dbReference type="ARBA" id="ARBA00006484"/>
    </source>
</evidence>
<dbReference type="Gene3D" id="3.40.50.720">
    <property type="entry name" value="NAD(P)-binding Rossmann-like Domain"/>
    <property type="match status" value="2"/>
</dbReference>
<evidence type="ECO:0000256" key="5">
    <source>
        <dbReference type="ARBA" id="ARBA00022833"/>
    </source>
</evidence>
<dbReference type="Gene3D" id="3.10.20.90">
    <property type="entry name" value="Phosphatidylinositol 3-kinase Catalytic Subunit, Chain A, domain 1"/>
    <property type="match status" value="1"/>
</dbReference>